<evidence type="ECO:0000313" key="1">
    <source>
        <dbReference type="EMBL" id="MDT0496408.1"/>
    </source>
</evidence>
<evidence type="ECO:0000313" key="2">
    <source>
        <dbReference type="Proteomes" id="UP001254608"/>
    </source>
</evidence>
<sequence>MLKAARELAIRFVRPRTCTAAQRPVEEHAQQARGLIPQGIRRRRTQPAAIDAQHVGMQRQRRSPRLEAFVEFAFRACAVEELFQLDLGPFLHLMHISLRVRQVRAFFEAQQVIWQIRAR</sequence>
<proteinExistence type="predicted"/>
<keyword evidence="2" id="KW-1185">Reference proteome</keyword>
<accession>A0ABU2WFX2</accession>
<dbReference type="EMBL" id="JAVRIC010000003">
    <property type="protein sequence ID" value="MDT0496408.1"/>
    <property type="molecule type" value="Genomic_DNA"/>
</dbReference>
<comment type="caution">
    <text evidence="1">The sequence shown here is derived from an EMBL/GenBank/DDBJ whole genome shotgun (WGS) entry which is preliminary data.</text>
</comment>
<name>A0ABU2WFX2_9GAMM</name>
<gene>
    <name evidence="1" type="ORF">RM530_03385</name>
</gene>
<organism evidence="1 2">
    <name type="scientific">Banduia mediterranea</name>
    <dbReference type="NCBI Taxonomy" id="3075609"/>
    <lineage>
        <taxon>Bacteria</taxon>
        <taxon>Pseudomonadati</taxon>
        <taxon>Pseudomonadota</taxon>
        <taxon>Gammaproteobacteria</taxon>
        <taxon>Nevskiales</taxon>
        <taxon>Algiphilaceae</taxon>
        <taxon>Banduia</taxon>
    </lineage>
</organism>
<protein>
    <submittedName>
        <fullName evidence="1">Uncharacterized protein</fullName>
    </submittedName>
</protein>
<reference evidence="1 2" key="1">
    <citation type="submission" date="2023-09" db="EMBL/GenBank/DDBJ databases">
        <authorList>
            <person name="Rey-Velasco X."/>
        </authorList>
    </citation>
    <scope>NUCLEOTIDE SEQUENCE [LARGE SCALE GENOMIC DNA]</scope>
    <source>
        <strain evidence="1 2">W345</strain>
    </source>
</reference>
<dbReference type="Proteomes" id="UP001254608">
    <property type="component" value="Unassembled WGS sequence"/>
</dbReference>